<dbReference type="Proteomes" id="UP001491552">
    <property type="component" value="Unassembled WGS sequence"/>
</dbReference>
<reference evidence="3 4" key="1">
    <citation type="submission" date="2024-03" db="EMBL/GenBank/DDBJ databases">
        <title>Human intestinal bacterial collection.</title>
        <authorList>
            <person name="Pauvert C."/>
            <person name="Hitch T.C.A."/>
            <person name="Clavel T."/>
        </authorList>
    </citation>
    <scope>NUCLEOTIDE SEQUENCE [LARGE SCALE GENOMIC DNA]</scope>
    <source>
        <strain evidence="3 4">CLA-AA-H192</strain>
    </source>
</reference>
<keyword evidence="4" id="KW-1185">Reference proteome</keyword>
<evidence type="ECO:0000313" key="4">
    <source>
        <dbReference type="Proteomes" id="UP001491552"/>
    </source>
</evidence>
<name>A0ABV1G5D6_9FIRM</name>
<feature type="compositionally biased region" description="Basic and acidic residues" evidence="1">
    <location>
        <begin position="12"/>
        <end position="32"/>
    </location>
</feature>
<proteinExistence type="predicted"/>
<keyword evidence="3" id="KW-0946">Virion</keyword>
<protein>
    <submittedName>
        <fullName evidence="3">Spore coat protein CotJB</fullName>
    </submittedName>
</protein>
<dbReference type="InterPro" id="IPR024207">
    <property type="entry name" value="CotJB_dom"/>
</dbReference>
<keyword evidence="3" id="KW-0167">Capsid protein</keyword>
<gene>
    <name evidence="3" type="ORF">WMO66_05130</name>
</gene>
<evidence type="ECO:0000259" key="2">
    <source>
        <dbReference type="Pfam" id="PF12652"/>
    </source>
</evidence>
<sequence length="174" mass="18836">MEFRTQPMIEAALREARQEAAQEAPQPERTEQQDAACGMLPACAPLANPFVPFQRDDPPVYTAAVGAVRGTLFPGLDLPLRGQENSGELSGTLQRDLQALGFAVVELGEYLDTHPGDARAAELFRSYSGLYAQAAAAWEAENGPIVQRSAVGESGYDWLRGPWPWQYAANDGEG</sequence>
<dbReference type="Pfam" id="PF12652">
    <property type="entry name" value="CotJB"/>
    <property type="match status" value="1"/>
</dbReference>
<organism evidence="3 4">
    <name type="scientific">Faecousia intestinalis</name>
    <dbReference type="NCBI Taxonomy" id="3133167"/>
    <lineage>
        <taxon>Bacteria</taxon>
        <taxon>Bacillati</taxon>
        <taxon>Bacillota</taxon>
        <taxon>Clostridia</taxon>
        <taxon>Eubacteriales</taxon>
        <taxon>Oscillospiraceae</taxon>
        <taxon>Faecousia</taxon>
    </lineage>
</organism>
<feature type="region of interest" description="Disordered" evidence="1">
    <location>
        <begin position="1"/>
        <end position="35"/>
    </location>
</feature>
<dbReference type="EMBL" id="JBBMFF010000175">
    <property type="protein sequence ID" value="MEQ2510634.1"/>
    <property type="molecule type" value="Genomic_DNA"/>
</dbReference>
<dbReference type="RefSeq" id="WP_349135312.1">
    <property type="nucleotide sequence ID" value="NZ_JBBMFF010000175.1"/>
</dbReference>
<comment type="caution">
    <text evidence="3">The sequence shown here is derived from an EMBL/GenBank/DDBJ whole genome shotgun (WGS) entry which is preliminary data.</text>
</comment>
<feature type="domain" description="Protein CotJB" evidence="2">
    <location>
        <begin position="95"/>
        <end position="166"/>
    </location>
</feature>
<evidence type="ECO:0000313" key="3">
    <source>
        <dbReference type="EMBL" id="MEQ2510634.1"/>
    </source>
</evidence>
<accession>A0ABV1G5D6</accession>
<evidence type="ECO:0000256" key="1">
    <source>
        <dbReference type="SAM" id="MobiDB-lite"/>
    </source>
</evidence>